<organism evidence="1 2">
    <name type="scientific">Pseudomonas umsongensis</name>
    <dbReference type="NCBI Taxonomy" id="198618"/>
    <lineage>
        <taxon>Bacteria</taxon>
        <taxon>Pseudomonadati</taxon>
        <taxon>Pseudomonadota</taxon>
        <taxon>Gammaproteobacteria</taxon>
        <taxon>Pseudomonadales</taxon>
        <taxon>Pseudomonadaceae</taxon>
        <taxon>Pseudomonas</taxon>
    </lineage>
</organism>
<accession>A0ABX4DV37</accession>
<evidence type="ECO:0000313" key="1">
    <source>
        <dbReference type="EMBL" id="OXR31818.1"/>
    </source>
</evidence>
<sequence length="188" mass="20585">MTAGYEWARTVVGDLLDGFDGDSVAAVLGLMALGYGQPVPVLLRAQWSDFDLQACAWWVGGEALPLTAPFVVLLKRYQLCCAGRGDRLFVGRRGESLGKAEANARVRELLREFFNLGDLCAMVMRVCPDLGTAEWRAEHLCEYVKLGATAEQVEALRCEFDGRLCCLVEGWHSVLCVAAVMSARGFTC</sequence>
<comment type="caution">
    <text evidence="1">The sequence shown here is derived from an EMBL/GenBank/DDBJ whole genome shotgun (WGS) entry which is preliminary data.</text>
</comment>
<proteinExistence type="predicted"/>
<name>A0ABX4DV37_9PSED</name>
<dbReference type="InterPro" id="IPR011010">
    <property type="entry name" value="DNA_brk_join_enz"/>
</dbReference>
<evidence type="ECO:0000313" key="2">
    <source>
        <dbReference type="Proteomes" id="UP000215455"/>
    </source>
</evidence>
<dbReference type="Proteomes" id="UP000215455">
    <property type="component" value="Unassembled WGS sequence"/>
</dbReference>
<dbReference type="EMBL" id="NIWU01000003">
    <property type="protein sequence ID" value="OXR31818.1"/>
    <property type="molecule type" value="Genomic_DNA"/>
</dbReference>
<dbReference type="SUPFAM" id="SSF56349">
    <property type="entry name" value="DNA breaking-rejoining enzymes"/>
    <property type="match status" value="1"/>
</dbReference>
<gene>
    <name evidence="1" type="ORF">PSUM_19550</name>
</gene>
<protein>
    <submittedName>
        <fullName evidence="1">Uncharacterized protein</fullName>
    </submittedName>
</protein>
<keyword evidence="2" id="KW-1185">Reference proteome</keyword>
<dbReference type="RefSeq" id="WP_083349820.1">
    <property type="nucleotide sequence ID" value="NZ_NIWU01000003.1"/>
</dbReference>
<reference evidence="1 2" key="1">
    <citation type="submission" date="2017-06" db="EMBL/GenBank/DDBJ databases">
        <authorList>
            <person name="Furmanczyk E.M."/>
        </authorList>
    </citation>
    <scope>NUCLEOTIDE SEQUENCE [LARGE SCALE GENOMIC DNA]</scope>
    <source>
        <strain evidence="1 2">DSM 16611</strain>
    </source>
</reference>